<dbReference type="Pfam" id="PF04966">
    <property type="entry name" value="OprB"/>
    <property type="match status" value="1"/>
</dbReference>
<evidence type="ECO:0000256" key="1">
    <source>
        <dbReference type="ARBA" id="ARBA00008769"/>
    </source>
</evidence>
<organism evidence="3 4">
    <name type="scientific">Pseudoalteromonas xiamenensis</name>
    <dbReference type="NCBI Taxonomy" id="882626"/>
    <lineage>
        <taxon>Bacteria</taxon>
        <taxon>Pseudomonadati</taxon>
        <taxon>Pseudomonadota</taxon>
        <taxon>Gammaproteobacteria</taxon>
        <taxon>Alteromonadales</taxon>
        <taxon>Pseudoalteromonadaceae</taxon>
        <taxon>Pseudoalteromonas</taxon>
    </lineage>
</organism>
<dbReference type="InterPro" id="IPR038673">
    <property type="entry name" value="OprB_sf"/>
</dbReference>
<accession>A0A975HLU2</accession>
<dbReference type="GO" id="GO:0008643">
    <property type="term" value="P:carbohydrate transport"/>
    <property type="evidence" value="ECO:0007669"/>
    <property type="project" value="InterPro"/>
</dbReference>
<dbReference type="Proteomes" id="UP000664904">
    <property type="component" value="Chromosome"/>
</dbReference>
<proteinExistence type="inferred from homology"/>
<dbReference type="GO" id="GO:0016020">
    <property type="term" value="C:membrane"/>
    <property type="evidence" value="ECO:0007669"/>
    <property type="project" value="InterPro"/>
</dbReference>
<name>A0A975HLU2_9GAMM</name>
<evidence type="ECO:0000313" key="3">
    <source>
        <dbReference type="EMBL" id="QTH72282.1"/>
    </source>
</evidence>
<comment type="similarity">
    <text evidence="1 2">Belongs to the OprB family.</text>
</comment>
<keyword evidence="4" id="KW-1185">Reference proteome</keyword>
<evidence type="ECO:0000313" key="4">
    <source>
        <dbReference type="Proteomes" id="UP000664904"/>
    </source>
</evidence>
<dbReference type="EMBL" id="CP072133">
    <property type="protein sequence ID" value="QTH72282.1"/>
    <property type="molecule type" value="Genomic_DNA"/>
</dbReference>
<dbReference type="InterPro" id="IPR007049">
    <property type="entry name" value="Carb-sel_porin_OprB"/>
</dbReference>
<evidence type="ECO:0000256" key="2">
    <source>
        <dbReference type="RuleBase" id="RU363072"/>
    </source>
</evidence>
<dbReference type="AlphaFoldDB" id="A0A975HLU2"/>
<dbReference type="Gene3D" id="2.40.160.180">
    <property type="entry name" value="Carbohydrate-selective porin OprB"/>
    <property type="match status" value="1"/>
</dbReference>
<dbReference type="RefSeq" id="WP_208843904.1">
    <property type="nucleotide sequence ID" value="NZ_CP072133.1"/>
</dbReference>
<sequence length="155" mass="17036">MAAWWHRRLLVVEIPYGTESAIRLGTWHHTGLETRAGNVRSTSDFYAVLDHAISASLNGFVQFGNANTHFNEIKTHWSIGLNYKGLFYEDDFSGAMVSKVDVYGASSETAIELYTNITISDNVGLKPGLIYIHNIAGDGALGNATIVNLRLSISF</sequence>
<gene>
    <name evidence="3" type="ORF">J5O05_05245</name>
</gene>
<reference evidence="3" key="1">
    <citation type="submission" date="2021-03" db="EMBL/GenBank/DDBJ databases">
        <title>Complete Genome of Pseudoalteromonas xiamenensis STKMTI.2, a new potential marine bacterium producing anti-Vibrio compounds.</title>
        <authorList>
            <person name="Handayani D.P."/>
            <person name="Isnansetyo A."/>
            <person name="Istiqomah I."/>
            <person name="Jumina J."/>
        </authorList>
    </citation>
    <scope>NUCLEOTIDE SEQUENCE</scope>
    <source>
        <strain evidence="3">STKMTI.2</strain>
    </source>
</reference>
<dbReference type="GO" id="GO:0015288">
    <property type="term" value="F:porin activity"/>
    <property type="evidence" value="ECO:0007669"/>
    <property type="project" value="InterPro"/>
</dbReference>
<protein>
    <submittedName>
        <fullName evidence="3">Carbohydrate porin</fullName>
    </submittedName>
</protein>
<dbReference type="KEGG" id="pxi:J5O05_05245"/>